<evidence type="ECO:0000313" key="2">
    <source>
        <dbReference type="Ensembl" id="ENSLACP00000004152.1"/>
    </source>
</evidence>
<dbReference type="Proteomes" id="UP000008672">
    <property type="component" value="Unassembled WGS sequence"/>
</dbReference>
<dbReference type="STRING" id="7897.ENSLACP00000004152"/>
<dbReference type="InterPro" id="IPR005135">
    <property type="entry name" value="Endo/exonuclease/phosphatase"/>
</dbReference>
<dbReference type="AlphaFoldDB" id="H3A3D1"/>
<reference evidence="2" key="2">
    <citation type="submission" date="2025-08" db="UniProtKB">
        <authorList>
            <consortium name="Ensembl"/>
        </authorList>
    </citation>
    <scope>IDENTIFICATION</scope>
</reference>
<dbReference type="InterPro" id="IPR036691">
    <property type="entry name" value="Endo/exonu/phosph_ase_sf"/>
</dbReference>
<dbReference type="Ensembl" id="ENSLACT00000004188.1">
    <property type="protein sequence ID" value="ENSLACP00000004152.1"/>
    <property type="gene ID" value="ENSLACG00000003693.1"/>
</dbReference>
<organism evidence="2 3">
    <name type="scientific">Latimeria chalumnae</name>
    <name type="common">Coelacanth</name>
    <dbReference type="NCBI Taxonomy" id="7897"/>
    <lineage>
        <taxon>Eukaryota</taxon>
        <taxon>Metazoa</taxon>
        <taxon>Chordata</taxon>
        <taxon>Craniata</taxon>
        <taxon>Vertebrata</taxon>
        <taxon>Euteleostomi</taxon>
        <taxon>Coelacanthiformes</taxon>
        <taxon>Coelacanthidae</taxon>
        <taxon>Latimeria</taxon>
    </lineage>
</organism>
<sequence length="322" mass="36803">TRGVAILIHKTVAFYCISHISDQSGHFVIVHGRVGRKLVTYTSVYAPSVNGPSVVRSFVLLLAQFPSPWIIRGDFNCPLDTSMDRSSPSSRTLLSYMVDYGLIDGWWHSHPTSRVLIPSYSFYLYAHQTFSRIDFVLVSSLLLTCDLLPCYISDHSPILIQMQLLEGFSAPVRWRLNSYLLSRDDFIMELRSVIIEFFQFNKATPPDLAWEALKATIRGTIIAYSTAYKKSLQKQMSDLEIELRRAETDQYKTNSSEAGERVALLHHRLTALSSSKVEQVLLWVKSRYYARGDKVGKLLAWQLWKEEVERLIPTIRVSDTST</sequence>
<protein>
    <recommendedName>
        <fullName evidence="1">Endonuclease/exonuclease/phosphatase domain-containing protein</fullName>
    </recommendedName>
</protein>
<dbReference type="InParanoid" id="H3A3D1"/>
<dbReference type="Gene3D" id="3.60.10.10">
    <property type="entry name" value="Endonuclease/exonuclease/phosphatase"/>
    <property type="match status" value="1"/>
</dbReference>
<keyword evidence="3" id="KW-1185">Reference proteome</keyword>
<feature type="domain" description="Endonuclease/exonuclease/phosphatase" evidence="1">
    <location>
        <begin position="3"/>
        <end position="155"/>
    </location>
</feature>
<dbReference type="SUPFAM" id="SSF56219">
    <property type="entry name" value="DNase I-like"/>
    <property type="match status" value="1"/>
</dbReference>
<dbReference type="HOGENOM" id="CLU_000680_2_1_1"/>
<reference evidence="3" key="1">
    <citation type="submission" date="2011-08" db="EMBL/GenBank/DDBJ databases">
        <title>The draft genome of Latimeria chalumnae.</title>
        <authorList>
            <person name="Di Palma F."/>
            <person name="Alfoldi J."/>
            <person name="Johnson J."/>
            <person name="Berlin A."/>
            <person name="Gnerre S."/>
            <person name="Jaffe D."/>
            <person name="MacCallum I."/>
            <person name="Young S."/>
            <person name="Walker B.J."/>
            <person name="Lander E."/>
            <person name="Lindblad-Toh K."/>
        </authorList>
    </citation>
    <scope>NUCLEOTIDE SEQUENCE [LARGE SCALE GENOMIC DNA]</scope>
    <source>
        <strain evidence="3">Wild caught</strain>
    </source>
</reference>
<dbReference type="GeneTree" id="ENSGT00940000163809"/>
<dbReference type="Pfam" id="PF03372">
    <property type="entry name" value="Exo_endo_phos"/>
    <property type="match status" value="1"/>
</dbReference>
<evidence type="ECO:0000259" key="1">
    <source>
        <dbReference type="Pfam" id="PF03372"/>
    </source>
</evidence>
<dbReference type="EMBL" id="AFYH01232435">
    <property type="status" value="NOT_ANNOTATED_CDS"/>
    <property type="molecule type" value="Genomic_DNA"/>
</dbReference>
<accession>H3A3D1</accession>
<evidence type="ECO:0000313" key="3">
    <source>
        <dbReference type="Proteomes" id="UP000008672"/>
    </source>
</evidence>
<proteinExistence type="predicted"/>
<name>H3A3D1_LATCH</name>
<reference evidence="2" key="3">
    <citation type="submission" date="2025-09" db="UniProtKB">
        <authorList>
            <consortium name="Ensembl"/>
        </authorList>
    </citation>
    <scope>IDENTIFICATION</scope>
</reference>